<dbReference type="GO" id="GO:0000398">
    <property type="term" value="P:mRNA splicing, via spliceosome"/>
    <property type="evidence" value="ECO:0007669"/>
    <property type="project" value="UniProtKB-ARBA"/>
</dbReference>
<evidence type="ECO:0000256" key="1">
    <source>
        <dbReference type="ARBA" id="ARBA00007747"/>
    </source>
</evidence>
<keyword evidence="4" id="KW-0694">RNA-binding</keyword>
<evidence type="ECO:0000256" key="5">
    <source>
        <dbReference type="ARBA" id="ARBA00023187"/>
    </source>
</evidence>
<dbReference type="Gene3D" id="3.30.70.330">
    <property type="match status" value="1"/>
</dbReference>
<organism evidence="7 8">
    <name type="scientific">Rotaria sordida</name>
    <dbReference type="NCBI Taxonomy" id="392033"/>
    <lineage>
        <taxon>Eukaryota</taxon>
        <taxon>Metazoa</taxon>
        <taxon>Spiralia</taxon>
        <taxon>Gnathifera</taxon>
        <taxon>Rotifera</taxon>
        <taxon>Eurotatoria</taxon>
        <taxon>Bdelloidea</taxon>
        <taxon>Philodinida</taxon>
        <taxon>Philodinidae</taxon>
        <taxon>Rotaria</taxon>
    </lineage>
</organism>
<proteinExistence type="inferred from homology"/>
<dbReference type="GO" id="GO:0005686">
    <property type="term" value="C:U2 snRNP"/>
    <property type="evidence" value="ECO:0007669"/>
    <property type="project" value="TreeGrafter"/>
</dbReference>
<sequence>MSPESVKLCIDMLDDTDLRSSRIHVERAKFEVKGTFNPDLKRKRKKIDKKKKQLEVDKLLNWDERPEVVRHKYERIVVMKNMFDLQQFKHDPLFIDRLRNNIRESCSEYGEVKKINIYDGNPAGVMTVGFADIDQADACCQYMNDRIWHGRIIQCQTWDGSTKYDIAASEEGEKERIDEWHQYLNEDDDDEKQT</sequence>
<dbReference type="PANTHER" id="PTHR15608">
    <property type="entry name" value="SPLICING FACTOR U2AF-ASSOCIATED PROTEIN 2"/>
    <property type="match status" value="1"/>
</dbReference>
<dbReference type="PANTHER" id="PTHR15608:SF0">
    <property type="entry name" value="HIV TAT-SPECIFIC FACTOR 1"/>
    <property type="match status" value="1"/>
</dbReference>
<protein>
    <recommendedName>
        <fullName evidence="6">RRM domain-containing protein</fullName>
    </recommendedName>
</protein>
<comment type="similarity">
    <text evidence="1">Belongs to the HTATSF1 family.</text>
</comment>
<dbReference type="InterPro" id="IPR035979">
    <property type="entry name" value="RBD_domain_sf"/>
</dbReference>
<dbReference type="Proteomes" id="UP000663836">
    <property type="component" value="Unassembled WGS sequence"/>
</dbReference>
<keyword evidence="5" id="KW-0508">mRNA splicing</keyword>
<dbReference type="InterPro" id="IPR034393">
    <property type="entry name" value="TatSF1-like"/>
</dbReference>
<dbReference type="Pfam" id="PF00076">
    <property type="entry name" value="RRM_1"/>
    <property type="match status" value="1"/>
</dbReference>
<dbReference type="AlphaFoldDB" id="A0A820C5X7"/>
<evidence type="ECO:0000256" key="4">
    <source>
        <dbReference type="ARBA" id="ARBA00022884"/>
    </source>
</evidence>
<dbReference type="SUPFAM" id="SSF54928">
    <property type="entry name" value="RNA-binding domain, RBD"/>
    <property type="match status" value="1"/>
</dbReference>
<keyword evidence="2" id="KW-0507">mRNA processing</keyword>
<name>A0A820C5X7_9BILA</name>
<dbReference type="GO" id="GO:0005684">
    <property type="term" value="C:U2-type spliceosomal complex"/>
    <property type="evidence" value="ECO:0007669"/>
    <property type="project" value="TreeGrafter"/>
</dbReference>
<evidence type="ECO:0000313" key="8">
    <source>
        <dbReference type="Proteomes" id="UP000663836"/>
    </source>
</evidence>
<dbReference type="FunFam" id="3.30.70.330:FF:000105">
    <property type="entry name" value="HIV Tat-specific factor 1 homolog"/>
    <property type="match status" value="1"/>
</dbReference>
<dbReference type="InterPro" id="IPR012677">
    <property type="entry name" value="Nucleotide-bd_a/b_plait_sf"/>
</dbReference>
<reference evidence="7" key="1">
    <citation type="submission" date="2021-02" db="EMBL/GenBank/DDBJ databases">
        <authorList>
            <person name="Nowell W R."/>
        </authorList>
    </citation>
    <scope>NUCLEOTIDE SEQUENCE</scope>
</reference>
<dbReference type="GO" id="GO:0003723">
    <property type="term" value="F:RNA binding"/>
    <property type="evidence" value="ECO:0007669"/>
    <property type="project" value="UniProtKB-KW"/>
</dbReference>
<evidence type="ECO:0000259" key="6">
    <source>
        <dbReference type="Pfam" id="PF00076"/>
    </source>
</evidence>
<evidence type="ECO:0000313" key="7">
    <source>
        <dbReference type="EMBL" id="CAF4210918.1"/>
    </source>
</evidence>
<accession>A0A820C5X7</accession>
<gene>
    <name evidence="7" type="ORF">JBS370_LOCUS36991</name>
</gene>
<dbReference type="InterPro" id="IPR000504">
    <property type="entry name" value="RRM_dom"/>
</dbReference>
<evidence type="ECO:0000256" key="2">
    <source>
        <dbReference type="ARBA" id="ARBA00022664"/>
    </source>
</evidence>
<feature type="domain" description="RRM" evidence="6">
    <location>
        <begin position="100"/>
        <end position="153"/>
    </location>
</feature>
<evidence type="ECO:0000256" key="3">
    <source>
        <dbReference type="ARBA" id="ARBA00022737"/>
    </source>
</evidence>
<comment type="caution">
    <text evidence="7">The sequence shown here is derived from an EMBL/GenBank/DDBJ whole genome shotgun (WGS) entry which is preliminary data.</text>
</comment>
<keyword evidence="3" id="KW-0677">Repeat</keyword>
<dbReference type="EMBL" id="CAJOBD010015746">
    <property type="protein sequence ID" value="CAF4210918.1"/>
    <property type="molecule type" value="Genomic_DNA"/>
</dbReference>